<keyword evidence="6 9" id="KW-0378">Hydrolase</keyword>
<dbReference type="EMBL" id="FPCK01000001">
    <property type="protein sequence ID" value="SFV27491.1"/>
    <property type="molecule type" value="Genomic_DNA"/>
</dbReference>
<dbReference type="InterPro" id="IPR006680">
    <property type="entry name" value="Amidohydro-rel"/>
</dbReference>
<comment type="function">
    <text evidence="1 9">Catalyzes the reversible cyclization of carbamoyl aspartate to dihydroorotate.</text>
</comment>
<feature type="binding site" evidence="9">
    <location>
        <position position="263"/>
    </location>
    <ligand>
        <name>substrate</name>
    </ligand>
</feature>
<evidence type="ECO:0000313" key="12">
    <source>
        <dbReference type="EMBL" id="SFV27491.1"/>
    </source>
</evidence>
<dbReference type="CDD" id="cd01294">
    <property type="entry name" value="DHOase"/>
    <property type="match status" value="1"/>
</dbReference>
<dbReference type="PIRSF" id="PIRSF001237">
    <property type="entry name" value="DHOdimr"/>
    <property type="match status" value="1"/>
</dbReference>
<dbReference type="Pfam" id="PF01979">
    <property type="entry name" value="Amidohydro_1"/>
    <property type="match status" value="1"/>
</dbReference>
<proteinExistence type="inferred from homology"/>
<evidence type="ECO:0000313" key="13">
    <source>
        <dbReference type="Proteomes" id="UP000199074"/>
    </source>
</evidence>
<evidence type="ECO:0000256" key="8">
    <source>
        <dbReference type="ARBA" id="ARBA00022975"/>
    </source>
</evidence>
<comment type="cofactor">
    <cofactor evidence="9 10">
        <name>Zn(2+)</name>
        <dbReference type="ChEBI" id="CHEBI:29105"/>
    </cofactor>
    <text evidence="9 10">Binds 2 Zn(2+) ions per subunit.</text>
</comment>
<feature type="modified residue" description="N6-carboxylysine" evidence="9">
    <location>
        <position position="99"/>
    </location>
</feature>
<dbReference type="PANTHER" id="PTHR43137:SF1">
    <property type="entry name" value="DIHYDROOROTASE"/>
    <property type="match status" value="1"/>
</dbReference>
<feature type="binding site" evidence="9">
    <location>
        <begin position="15"/>
        <end position="17"/>
    </location>
    <ligand>
        <name>substrate</name>
    </ligand>
</feature>
<feature type="active site" evidence="9">
    <location>
        <position position="247"/>
    </location>
</feature>
<sequence>MRSITLRKPVDLHVHFRDGAVLQSVVPHTARQFERAIVMPNLVPPVTTAQMAKDYRDRVLAAVPHGVDFTPMMTCYLTDSTDAADLIAGKRDGIFAAAKLYPAHATTNSAHGVTSVERLDPVFAAMAEAGMPLLTHGELVHPEVDIFDREARFIDDILAPLLGRHPTLKVVMEHITTEQGAQFAASQGDRLAATITPQHLLYNRNVLFEGGIRPHYYCLPILKRRTHQLALRKAATSGLPNYFLGTDTAPHFKHLKENACGCAGVFSAPVAIEAYLQVFAEEDALDRFEAFASLNGPAFYGFAPSETRVTYEERPWTVPASVSVEDREIVPLFAGERVDWALNAGL</sequence>
<feature type="binding site" evidence="9">
    <location>
        <position position="136"/>
    </location>
    <ligand>
        <name>substrate</name>
    </ligand>
</feature>
<evidence type="ECO:0000256" key="2">
    <source>
        <dbReference type="ARBA" id="ARBA00004880"/>
    </source>
</evidence>
<dbReference type="STRING" id="429728.SAMN05216456_0291"/>
<dbReference type="AlphaFoldDB" id="A0A1I7MYK9"/>
<dbReference type="UniPathway" id="UPA00070">
    <property type="reaction ID" value="UER00117"/>
</dbReference>
<dbReference type="InterPro" id="IPR032466">
    <property type="entry name" value="Metal_Hydrolase"/>
</dbReference>
<accession>A0A1I7MYK9</accession>
<evidence type="ECO:0000256" key="3">
    <source>
        <dbReference type="ARBA" id="ARBA00005631"/>
    </source>
</evidence>
<dbReference type="RefSeq" id="WP_092419927.1">
    <property type="nucleotide sequence ID" value="NZ_FPCK01000001.1"/>
</dbReference>
<feature type="binding site" evidence="9">
    <location>
        <position position="136"/>
    </location>
    <ligand>
        <name>Zn(2+)</name>
        <dbReference type="ChEBI" id="CHEBI:29105"/>
        <label>2</label>
    </ligand>
</feature>
<evidence type="ECO:0000256" key="10">
    <source>
        <dbReference type="RuleBase" id="RU003440"/>
    </source>
</evidence>
<dbReference type="Gene3D" id="3.20.20.140">
    <property type="entry name" value="Metal-dependent hydrolases"/>
    <property type="match status" value="1"/>
</dbReference>
<feature type="binding site" evidence="9">
    <location>
        <position position="174"/>
    </location>
    <ligand>
        <name>Zn(2+)</name>
        <dbReference type="ChEBI" id="CHEBI:29105"/>
        <label>2</label>
    </ligand>
</feature>
<feature type="domain" description="Amidohydrolase-related" evidence="11">
    <location>
        <begin position="10"/>
        <end position="302"/>
    </location>
</feature>
<dbReference type="GO" id="GO:0008270">
    <property type="term" value="F:zinc ion binding"/>
    <property type="evidence" value="ECO:0007669"/>
    <property type="project" value="UniProtKB-UniRule"/>
</dbReference>
<comment type="catalytic activity">
    <reaction evidence="9 10">
        <text>(S)-dihydroorotate + H2O = N-carbamoyl-L-aspartate + H(+)</text>
        <dbReference type="Rhea" id="RHEA:24296"/>
        <dbReference type="ChEBI" id="CHEBI:15377"/>
        <dbReference type="ChEBI" id="CHEBI:15378"/>
        <dbReference type="ChEBI" id="CHEBI:30864"/>
        <dbReference type="ChEBI" id="CHEBI:32814"/>
        <dbReference type="EC" id="3.5.2.3"/>
    </reaction>
</comment>
<dbReference type="PROSITE" id="PS00483">
    <property type="entry name" value="DIHYDROOROTASE_2"/>
    <property type="match status" value="1"/>
</dbReference>
<dbReference type="HAMAP" id="MF_00219">
    <property type="entry name" value="PyrC_classII"/>
    <property type="match status" value="1"/>
</dbReference>
<dbReference type="GO" id="GO:0004151">
    <property type="term" value="F:dihydroorotase activity"/>
    <property type="evidence" value="ECO:0007669"/>
    <property type="project" value="UniProtKB-UniRule"/>
</dbReference>
<dbReference type="GO" id="GO:0006207">
    <property type="term" value="P:'de novo' pyrimidine nucleobase biosynthetic process"/>
    <property type="evidence" value="ECO:0007669"/>
    <property type="project" value="TreeGrafter"/>
</dbReference>
<comment type="pathway">
    <text evidence="2 9 10">Pyrimidine metabolism; UMP biosynthesis via de novo pathway; (S)-dihydroorotate from bicarbonate: step 3/3.</text>
</comment>
<feature type="binding site" evidence="9">
    <location>
        <position position="247"/>
    </location>
    <ligand>
        <name>Zn(2+)</name>
        <dbReference type="ChEBI" id="CHEBI:29105"/>
        <label>1</label>
    </ligand>
</feature>
<dbReference type="SUPFAM" id="SSF51556">
    <property type="entry name" value="Metallo-dependent hydrolases"/>
    <property type="match status" value="1"/>
</dbReference>
<dbReference type="OrthoDB" id="9808095at2"/>
<evidence type="ECO:0000256" key="9">
    <source>
        <dbReference type="HAMAP-Rule" id="MF_00219"/>
    </source>
</evidence>
<evidence type="ECO:0000259" key="11">
    <source>
        <dbReference type="Pfam" id="PF01979"/>
    </source>
</evidence>
<comment type="subunit">
    <text evidence="9">Homodimer.</text>
</comment>
<dbReference type="PANTHER" id="PTHR43137">
    <property type="entry name" value="DIHYDROOROTASE"/>
    <property type="match status" value="1"/>
</dbReference>
<name>A0A1I7MYK9_9HYPH</name>
<gene>
    <name evidence="9" type="primary">pyrC</name>
    <name evidence="12" type="ORF">SAMN05216456_0291</name>
</gene>
<keyword evidence="7 9" id="KW-0862">Zinc</keyword>
<comment type="similarity">
    <text evidence="3 9 10">Belongs to the metallo-dependent hydrolases superfamily. DHOase family. Class II DHOase subfamily.</text>
</comment>
<dbReference type="EC" id="3.5.2.3" evidence="4 9"/>
<keyword evidence="5 9" id="KW-0479">Metal-binding</keyword>
<feature type="binding site" evidence="9">
    <location>
        <position position="15"/>
    </location>
    <ligand>
        <name>Zn(2+)</name>
        <dbReference type="ChEBI" id="CHEBI:29105"/>
        <label>1</label>
    </ligand>
</feature>
<evidence type="ECO:0000256" key="7">
    <source>
        <dbReference type="ARBA" id="ARBA00022833"/>
    </source>
</evidence>
<protein>
    <recommendedName>
        <fullName evidence="4 9">Dihydroorotase</fullName>
        <shortName evidence="9">DHOase</shortName>
        <ecNumber evidence="4 9">3.5.2.3</ecNumber>
    </recommendedName>
</protein>
<keyword evidence="8 9" id="KW-0665">Pyrimidine biosynthesis</keyword>
<evidence type="ECO:0000256" key="4">
    <source>
        <dbReference type="ARBA" id="ARBA00012860"/>
    </source>
</evidence>
<dbReference type="InterPro" id="IPR004721">
    <property type="entry name" value="DHOdimr"/>
</dbReference>
<feature type="binding site" evidence="9">
    <location>
        <position position="41"/>
    </location>
    <ligand>
        <name>substrate</name>
    </ligand>
</feature>
<dbReference type="Proteomes" id="UP000199074">
    <property type="component" value="Unassembled WGS sequence"/>
</dbReference>
<dbReference type="GO" id="GO:0005829">
    <property type="term" value="C:cytosol"/>
    <property type="evidence" value="ECO:0007669"/>
    <property type="project" value="TreeGrafter"/>
</dbReference>
<dbReference type="NCBIfam" id="TIGR00856">
    <property type="entry name" value="pyrC_dimer"/>
    <property type="match status" value="1"/>
</dbReference>
<dbReference type="InterPro" id="IPR002195">
    <property type="entry name" value="Dihydroorotase_CS"/>
</dbReference>
<reference evidence="12 13" key="1">
    <citation type="submission" date="2016-10" db="EMBL/GenBank/DDBJ databases">
        <authorList>
            <person name="de Groot N.N."/>
        </authorList>
    </citation>
    <scope>NUCLEOTIDE SEQUENCE [LARGE SCALE GENOMIC DNA]</scope>
    <source>
        <strain evidence="12 13">IPL20</strain>
    </source>
</reference>
<evidence type="ECO:0000256" key="1">
    <source>
        <dbReference type="ARBA" id="ARBA00002368"/>
    </source>
</evidence>
<organism evidence="12 13">
    <name type="scientific">Devosia crocina</name>
    <dbReference type="NCBI Taxonomy" id="429728"/>
    <lineage>
        <taxon>Bacteria</taxon>
        <taxon>Pseudomonadati</taxon>
        <taxon>Pseudomonadota</taxon>
        <taxon>Alphaproteobacteria</taxon>
        <taxon>Hyphomicrobiales</taxon>
        <taxon>Devosiaceae</taxon>
        <taxon>Devosia</taxon>
    </lineage>
</organism>
<feature type="binding site" evidence="9">
    <location>
        <position position="13"/>
    </location>
    <ligand>
        <name>Zn(2+)</name>
        <dbReference type="ChEBI" id="CHEBI:29105"/>
        <label>1</label>
    </ligand>
</feature>
<evidence type="ECO:0000256" key="6">
    <source>
        <dbReference type="ARBA" id="ARBA00022801"/>
    </source>
</evidence>
<dbReference type="PROSITE" id="PS00482">
    <property type="entry name" value="DIHYDROOROTASE_1"/>
    <property type="match status" value="1"/>
</dbReference>
<keyword evidence="13" id="KW-1185">Reference proteome</keyword>
<feature type="binding site" description="via carbamate group" evidence="9">
    <location>
        <position position="99"/>
    </location>
    <ligand>
        <name>Zn(2+)</name>
        <dbReference type="ChEBI" id="CHEBI:29105"/>
        <label>2</label>
    </ligand>
</feature>
<dbReference type="GO" id="GO:0044205">
    <property type="term" value="P:'de novo' UMP biosynthetic process"/>
    <property type="evidence" value="ECO:0007669"/>
    <property type="project" value="UniProtKB-UniRule"/>
</dbReference>
<feature type="binding site" evidence="9">
    <location>
        <position position="219"/>
    </location>
    <ligand>
        <name>substrate</name>
    </ligand>
</feature>
<evidence type="ECO:0000256" key="5">
    <source>
        <dbReference type="ARBA" id="ARBA00022723"/>
    </source>
</evidence>
<feature type="binding site" evidence="9">
    <location>
        <position position="251"/>
    </location>
    <ligand>
        <name>substrate</name>
    </ligand>
</feature>
<feature type="binding site" description="via carbamate group" evidence="9">
    <location>
        <position position="99"/>
    </location>
    <ligand>
        <name>Zn(2+)</name>
        <dbReference type="ChEBI" id="CHEBI:29105"/>
        <label>1</label>
    </ligand>
</feature>